<evidence type="ECO:0008006" key="3">
    <source>
        <dbReference type="Google" id="ProtNLM"/>
    </source>
</evidence>
<accession>A0A0F7FIF6</accession>
<sequence length="116" mass="12804">MMKMNNLVNKHAGGAESIGIVRKLKLENEEFLTNEEGLPLSNKGDLMISAASAAMVSIARKLSEVLGESLSYIELHFEDGGRLLLVPQNNGIIKGYYLNNRGDYQKLHLGSDDNRN</sequence>
<dbReference type="PATRIC" id="fig|1550241.5.peg.1004"/>
<dbReference type="AlphaFoldDB" id="A0A0F7FIF6"/>
<dbReference type="RefSeq" id="WP_052884176.1">
    <property type="nucleotide sequence ID" value="NZ_CP009961.1"/>
</dbReference>
<dbReference type="HOGENOM" id="CLU_2091424_0_0_2"/>
<dbReference type="EMBL" id="CP009961">
    <property type="protein sequence ID" value="AKG38722.1"/>
    <property type="molecule type" value="Genomic_DNA"/>
</dbReference>
<dbReference type="STRING" id="1550241.MA03_04750"/>
<evidence type="ECO:0000313" key="2">
    <source>
        <dbReference type="Proteomes" id="UP000067434"/>
    </source>
</evidence>
<gene>
    <name evidence="1" type="ORF">MA03_04750</name>
</gene>
<evidence type="ECO:0000313" key="1">
    <source>
        <dbReference type="EMBL" id="AKG38722.1"/>
    </source>
</evidence>
<proteinExistence type="predicted"/>
<dbReference type="KEGG" id="thf:MA03_04750"/>
<name>A0A0F7FIF6_9CREN</name>
<dbReference type="GeneID" id="25401515"/>
<keyword evidence="2" id="KW-1185">Reference proteome</keyword>
<protein>
    <recommendedName>
        <fullName evidence="3">Roadblock/LAMTOR2 domain-containing protein</fullName>
    </recommendedName>
</protein>
<organism evidence="1 2">
    <name type="scientific">Infirmifilum uzonense</name>
    <dbReference type="NCBI Taxonomy" id="1550241"/>
    <lineage>
        <taxon>Archaea</taxon>
        <taxon>Thermoproteota</taxon>
        <taxon>Thermoprotei</taxon>
        <taxon>Thermofilales</taxon>
        <taxon>Thermofilaceae</taxon>
        <taxon>Infirmifilum</taxon>
    </lineage>
</organism>
<dbReference type="Proteomes" id="UP000067434">
    <property type="component" value="Chromosome"/>
</dbReference>
<reference evidence="1 2" key="1">
    <citation type="journal article" date="2015" name="Stand. Genomic Sci.">
        <title>Complete genome sequence of and proposal of Thermofilum uzonense sp. nov. a novel hyperthermophilic crenarchaeon and emended description of the genus Thermofilum.</title>
        <authorList>
            <person name="Toshchakov S.V."/>
            <person name="Korzhenkov A.A."/>
            <person name="Samarov N.I."/>
            <person name="Mazunin I.O."/>
            <person name="Mozhey O.I."/>
            <person name="Shmyr I.S."/>
            <person name="Derbikova K.S."/>
            <person name="Taranov E.A."/>
            <person name="Dominova I.N."/>
            <person name="Bonch-Osmolovskaya E.A."/>
            <person name="Patrushev M.V."/>
            <person name="Podosokorskaya O.A."/>
            <person name="Kublanov I.V."/>
        </authorList>
    </citation>
    <scope>NUCLEOTIDE SEQUENCE [LARGE SCALE GENOMIC DNA]</scope>
    <source>
        <strain evidence="1 2">1807-2</strain>
    </source>
</reference>